<evidence type="ECO:0000313" key="2">
    <source>
        <dbReference type="EMBL" id="KAJ1519473.1"/>
    </source>
</evidence>
<keyword evidence="3" id="KW-1185">Reference proteome</keyword>
<dbReference type="EMBL" id="JAPTSV010000016">
    <property type="protein sequence ID" value="KAJ1519473.1"/>
    <property type="molecule type" value="Genomic_DNA"/>
</dbReference>
<reference evidence="2" key="1">
    <citation type="submission" date="2022-12" db="EMBL/GenBank/DDBJ databases">
        <title>Chromosome-level genome assembly of the bean flower thrips Megalurothrips usitatus.</title>
        <authorList>
            <person name="Ma L."/>
            <person name="Liu Q."/>
            <person name="Li H."/>
            <person name="Cai W."/>
        </authorList>
    </citation>
    <scope>NUCLEOTIDE SEQUENCE</scope>
    <source>
        <strain evidence="2">Cailab_2022a</strain>
    </source>
</reference>
<feature type="region of interest" description="Disordered" evidence="1">
    <location>
        <begin position="123"/>
        <end position="155"/>
    </location>
</feature>
<dbReference type="Proteomes" id="UP001075354">
    <property type="component" value="Chromosome 16"/>
</dbReference>
<feature type="compositionally biased region" description="Acidic residues" evidence="1">
    <location>
        <begin position="145"/>
        <end position="155"/>
    </location>
</feature>
<protein>
    <submittedName>
        <fullName evidence="2">Uncharacterized protein</fullName>
    </submittedName>
</protein>
<accession>A0AAV7X4Y6</accession>
<gene>
    <name evidence="2" type="ORF">ONE63_004759</name>
</gene>
<sequence>MGSPYKKLKTANDSWVGFTNISKLEPHVPYKILGITATNHAQYGPGQQATIQAPSGKKWRTQLPGKYLAQLSKEDIAFIVKDIMDKKNVFLVFREKMIDNSYRIDISDNDSWVENFKSGSIVAELETSNDEGTTGTDGAEKTTGEGDDETGDGDA</sequence>
<name>A0AAV7X4Y6_9NEOP</name>
<organism evidence="2 3">
    <name type="scientific">Megalurothrips usitatus</name>
    <name type="common">bean blossom thrips</name>
    <dbReference type="NCBI Taxonomy" id="439358"/>
    <lineage>
        <taxon>Eukaryota</taxon>
        <taxon>Metazoa</taxon>
        <taxon>Ecdysozoa</taxon>
        <taxon>Arthropoda</taxon>
        <taxon>Hexapoda</taxon>
        <taxon>Insecta</taxon>
        <taxon>Pterygota</taxon>
        <taxon>Neoptera</taxon>
        <taxon>Paraneoptera</taxon>
        <taxon>Thysanoptera</taxon>
        <taxon>Terebrantia</taxon>
        <taxon>Thripoidea</taxon>
        <taxon>Thripidae</taxon>
        <taxon>Megalurothrips</taxon>
    </lineage>
</organism>
<comment type="caution">
    <text evidence="2">The sequence shown here is derived from an EMBL/GenBank/DDBJ whole genome shotgun (WGS) entry which is preliminary data.</text>
</comment>
<evidence type="ECO:0000256" key="1">
    <source>
        <dbReference type="SAM" id="MobiDB-lite"/>
    </source>
</evidence>
<evidence type="ECO:0000313" key="3">
    <source>
        <dbReference type="Proteomes" id="UP001075354"/>
    </source>
</evidence>
<dbReference type="AlphaFoldDB" id="A0AAV7X4Y6"/>
<proteinExistence type="predicted"/>